<sequence>MKTPDTNIFPKGEKAPAAYFSGGTAWVEILKPNNDDLNCQIGNVIFEPGCRNNWHSHGGGQILIVTSGTGFYQEKGKPAQTLKAGDVVNILPDVIHWHGAASNSELVHIAINPNTQNGIVEWMEPVSDEEYNQLSTNLLT</sequence>
<dbReference type="InterPro" id="IPR013096">
    <property type="entry name" value="Cupin_2"/>
</dbReference>
<name>A0A0J7I0U1_9FLAO</name>
<dbReference type="SUPFAM" id="SSF51182">
    <property type="entry name" value="RmlC-like cupins"/>
    <property type="match status" value="1"/>
</dbReference>
<protein>
    <submittedName>
        <fullName evidence="2">Cupin</fullName>
    </submittedName>
</protein>
<evidence type="ECO:0000313" key="2">
    <source>
        <dbReference type="EMBL" id="KMQ59436.1"/>
    </source>
</evidence>
<feature type="domain" description="Cupin type-2" evidence="1">
    <location>
        <begin position="44"/>
        <end position="109"/>
    </location>
</feature>
<gene>
    <name evidence="2" type="ORF">ACM46_20295</name>
</gene>
<reference evidence="2 3" key="1">
    <citation type="journal article" date="2013" name="Int. J. Syst. Evol. Microbiol.">
        <title>Chryseobacterium angstadtii sp. nov., isolated from a newt tank.</title>
        <authorList>
            <person name="Kirk K.E."/>
            <person name="Hoffman J.A."/>
            <person name="Smith K.A."/>
            <person name="Strahan B.L."/>
            <person name="Failor K.C."/>
            <person name="Krebs J.E."/>
            <person name="Gale A.N."/>
            <person name="Do T.D."/>
            <person name="Sontag T.C."/>
            <person name="Batties A.M."/>
            <person name="Mistiszyn K."/>
            <person name="Newman J.D."/>
        </authorList>
    </citation>
    <scope>NUCLEOTIDE SEQUENCE [LARGE SCALE GENOMIC DNA]</scope>
    <source>
        <strain evidence="2 3">KM</strain>
    </source>
</reference>
<dbReference type="InterPro" id="IPR011051">
    <property type="entry name" value="RmlC_Cupin_sf"/>
</dbReference>
<dbReference type="OrthoDB" id="9802489at2"/>
<dbReference type="RefSeq" id="WP_048508490.1">
    <property type="nucleotide sequence ID" value="NZ_LFND01000007.1"/>
</dbReference>
<dbReference type="Pfam" id="PF07883">
    <property type="entry name" value="Cupin_2"/>
    <property type="match status" value="1"/>
</dbReference>
<dbReference type="PANTHER" id="PTHR43698">
    <property type="entry name" value="RIBD C-TERMINAL DOMAIN CONTAINING PROTEIN"/>
    <property type="match status" value="1"/>
</dbReference>
<accession>A0A0J7I0U1</accession>
<organism evidence="2 3">
    <name type="scientific">Chryseobacterium angstadtii</name>
    <dbReference type="NCBI Taxonomy" id="558151"/>
    <lineage>
        <taxon>Bacteria</taxon>
        <taxon>Pseudomonadati</taxon>
        <taxon>Bacteroidota</taxon>
        <taxon>Flavobacteriia</taxon>
        <taxon>Flavobacteriales</taxon>
        <taxon>Weeksellaceae</taxon>
        <taxon>Chryseobacterium group</taxon>
        <taxon>Chryseobacterium</taxon>
    </lineage>
</organism>
<dbReference type="AlphaFoldDB" id="A0A0J7I0U1"/>
<dbReference type="PANTHER" id="PTHR43698:SF1">
    <property type="entry name" value="BLL4564 PROTEIN"/>
    <property type="match status" value="1"/>
</dbReference>
<evidence type="ECO:0000259" key="1">
    <source>
        <dbReference type="Pfam" id="PF07883"/>
    </source>
</evidence>
<comment type="caution">
    <text evidence="2">The sequence shown here is derived from an EMBL/GenBank/DDBJ whole genome shotgun (WGS) entry which is preliminary data.</text>
</comment>
<dbReference type="Gene3D" id="2.60.120.10">
    <property type="entry name" value="Jelly Rolls"/>
    <property type="match status" value="1"/>
</dbReference>
<dbReference type="CDD" id="cd02233">
    <property type="entry name" value="cupin_HNL-like"/>
    <property type="match status" value="1"/>
</dbReference>
<dbReference type="InterPro" id="IPR014710">
    <property type="entry name" value="RmlC-like_jellyroll"/>
</dbReference>
<dbReference type="STRING" id="558151.ACM46_20295"/>
<dbReference type="EMBL" id="LFND01000007">
    <property type="protein sequence ID" value="KMQ59436.1"/>
    <property type="molecule type" value="Genomic_DNA"/>
</dbReference>
<keyword evidence="3" id="KW-1185">Reference proteome</keyword>
<evidence type="ECO:0000313" key="3">
    <source>
        <dbReference type="Proteomes" id="UP000036261"/>
    </source>
</evidence>
<dbReference type="PATRIC" id="fig|558151.6.peg.4262"/>
<proteinExistence type="predicted"/>
<dbReference type="InterPro" id="IPR047263">
    <property type="entry name" value="HNL-like_cupin"/>
</dbReference>
<dbReference type="Proteomes" id="UP000036261">
    <property type="component" value="Unassembled WGS sequence"/>
</dbReference>